<dbReference type="InterPro" id="IPR001387">
    <property type="entry name" value="Cro/C1-type_HTH"/>
</dbReference>
<dbReference type="InterPro" id="IPR010982">
    <property type="entry name" value="Lambda_DNA-bd_dom_sf"/>
</dbReference>
<dbReference type="Proteomes" id="UP001064632">
    <property type="component" value="Chromosome"/>
</dbReference>
<dbReference type="InterPro" id="IPR041413">
    <property type="entry name" value="MLTR_LBD"/>
</dbReference>
<sequence length="265" mass="28768">MSQPATVGPLLREWRQRRHLSQLDLACKVEMSSRHLSFLETGRSLPSRAMLLRLCEHLSLPLRERNALLLAAGMAPAFPQPALEDPDLAAARQAMDLVLAGHEPYPALAVDRHWHLIAHNRAVAPLLTGVSQSLLQAPANVLRLSLHPEGLAPAIINFHEWKDHILLRLEQQATVTADPVLHALHAELAAYPAPAGASQADHATVERPAMVVPFRLRTALGDLSFIGTTTVFGTPMAVTLAEVAIESFFPADAATSNILRKLAEG</sequence>
<dbReference type="PANTHER" id="PTHR35010:SF4">
    <property type="entry name" value="BLL5781 PROTEIN"/>
    <property type="match status" value="1"/>
</dbReference>
<proteinExistence type="predicted"/>
<dbReference type="SUPFAM" id="SSF47413">
    <property type="entry name" value="lambda repressor-like DNA-binding domains"/>
    <property type="match status" value="1"/>
</dbReference>
<feature type="domain" description="HTH cro/C1-type" evidence="1">
    <location>
        <begin position="11"/>
        <end position="65"/>
    </location>
</feature>
<dbReference type="RefSeq" id="WP_261693796.1">
    <property type="nucleotide sequence ID" value="NZ_CP104694.1"/>
</dbReference>
<dbReference type="CDD" id="cd00093">
    <property type="entry name" value="HTH_XRE"/>
    <property type="match status" value="1"/>
</dbReference>
<accession>A0ABY6B9T0</accession>
<dbReference type="SMART" id="SM00530">
    <property type="entry name" value="HTH_XRE"/>
    <property type="match status" value="1"/>
</dbReference>
<name>A0ABY6B9T0_9GAMM</name>
<reference evidence="2" key="1">
    <citation type="submission" date="2022-09" db="EMBL/GenBank/DDBJ databases">
        <title>Tahibacter sp. nov., isolated from a fresh water.</title>
        <authorList>
            <person name="Baek J.H."/>
            <person name="Lee J.K."/>
            <person name="Kim J.M."/>
            <person name="Jeon C.O."/>
        </authorList>
    </citation>
    <scope>NUCLEOTIDE SEQUENCE</scope>
    <source>
        <strain evidence="2">W38</strain>
    </source>
</reference>
<dbReference type="Pfam" id="PF17765">
    <property type="entry name" value="MLTR_LBD"/>
    <property type="match status" value="1"/>
</dbReference>
<protein>
    <submittedName>
        <fullName evidence="2">Helix-turn-helix transcriptional regulator</fullName>
    </submittedName>
</protein>
<dbReference type="EMBL" id="CP104694">
    <property type="protein sequence ID" value="UXI66816.1"/>
    <property type="molecule type" value="Genomic_DNA"/>
</dbReference>
<dbReference type="PANTHER" id="PTHR35010">
    <property type="entry name" value="BLL4672 PROTEIN-RELATED"/>
    <property type="match status" value="1"/>
</dbReference>
<evidence type="ECO:0000259" key="1">
    <source>
        <dbReference type="PROSITE" id="PS50943"/>
    </source>
</evidence>
<dbReference type="Gene3D" id="1.10.260.40">
    <property type="entry name" value="lambda repressor-like DNA-binding domains"/>
    <property type="match status" value="1"/>
</dbReference>
<evidence type="ECO:0000313" key="2">
    <source>
        <dbReference type="EMBL" id="UXI66816.1"/>
    </source>
</evidence>
<organism evidence="2 3">
    <name type="scientific">Tahibacter amnicola</name>
    <dbReference type="NCBI Taxonomy" id="2976241"/>
    <lineage>
        <taxon>Bacteria</taxon>
        <taxon>Pseudomonadati</taxon>
        <taxon>Pseudomonadota</taxon>
        <taxon>Gammaproteobacteria</taxon>
        <taxon>Lysobacterales</taxon>
        <taxon>Rhodanobacteraceae</taxon>
        <taxon>Tahibacter</taxon>
    </lineage>
</organism>
<evidence type="ECO:0000313" key="3">
    <source>
        <dbReference type="Proteomes" id="UP001064632"/>
    </source>
</evidence>
<gene>
    <name evidence="2" type="ORF">N4264_18960</name>
</gene>
<keyword evidence="3" id="KW-1185">Reference proteome</keyword>
<dbReference type="PROSITE" id="PS50943">
    <property type="entry name" value="HTH_CROC1"/>
    <property type="match status" value="1"/>
</dbReference>
<dbReference type="Gene3D" id="3.30.450.180">
    <property type="match status" value="1"/>
</dbReference>
<dbReference type="Pfam" id="PF13560">
    <property type="entry name" value="HTH_31"/>
    <property type="match status" value="1"/>
</dbReference>